<dbReference type="SUPFAM" id="SSF52172">
    <property type="entry name" value="CheY-like"/>
    <property type="match status" value="1"/>
</dbReference>
<dbReference type="InterPro" id="IPR011006">
    <property type="entry name" value="CheY-like_superfamily"/>
</dbReference>
<accession>A0A3N0DX39</accession>
<proteinExistence type="predicted"/>
<comment type="caution">
    <text evidence="5">The sequence shown here is derived from an EMBL/GenBank/DDBJ whole genome shotgun (WGS) entry which is preliminary data.</text>
</comment>
<dbReference type="PROSITE" id="PS50043">
    <property type="entry name" value="HTH_LUXR_2"/>
    <property type="match status" value="1"/>
</dbReference>
<dbReference type="CDD" id="cd06170">
    <property type="entry name" value="LuxR_C_like"/>
    <property type="match status" value="1"/>
</dbReference>
<dbReference type="InterPro" id="IPR001789">
    <property type="entry name" value="Sig_transdc_resp-reg_receiver"/>
</dbReference>
<evidence type="ECO:0000313" key="5">
    <source>
        <dbReference type="EMBL" id="RNL80184.1"/>
    </source>
</evidence>
<dbReference type="InterPro" id="IPR016032">
    <property type="entry name" value="Sig_transdc_resp-reg_C-effctor"/>
</dbReference>
<evidence type="ECO:0000256" key="1">
    <source>
        <dbReference type="ARBA" id="ARBA00023125"/>
    </source>
</evidence>
<dbReference type="PRINTS" id="PR00038">
    <property type="entry name" value="HTHLUXR"/>
</dbReference>
<dbReference type="EMBL" id="RJSG01000002">
    <property type="protein sequence ID" value="RNL80184.1"/>
    <property type="molecule type" value="Genomic_DNA"/>
</dbReference>
<dbReference type="SMART" id="SM00448">
    <property type="entry name" value="REC"/>
    <property type="match status" value="1"/>
</dbReference>
<evidence type="ECO:0000256" key="2">
    <source>
        <dbReference type="PROSITE-ProRule" id="PRU00169"/>
    </source>
</evidence>
<dbReference type="PROSITE" id="PS50110">
    <property type="entry name" value="RESPONSE_REGULATORY"/>
    <property type="match status" value="1"/>
</dbReference>
<dbReference type="SMART" id="SM00421">
    <property type="entry name" value="HTH_LUXR"/>
    <property type="match status" value="1"/>
</dbReference>
<keyword evidence="2" id="KW-0597">Phosphoprotein</keyword>
<dbReference type="AlphaFoldDB" id="A0A3N0DX39"/>
<dbReference type="GO" id="GO:0000160">
    <property type="term" value="P:phosphorelay signal transduction system"/>
    <property type="evidence" value="ECO:0007669"/>
    <property type="project" value="InterPro"/>
</dbReference>
<evidence type="ECO:0000259" key="4">
    <source>
        <dbReference type="PROSITE" id="PS50110"/>
    </source>
</evidence>
<reference evidence="5 6" key="1">
    <citation type="submission" date="2018-11" db="EMBL/GenBank/DDBJ databases">
        <authorList>
            <person name="Li F."/>
        </authorList>
    </citation>
    <scope>NUCLEOTIDE SEQUENCE [LARGE SCALE GENOMIC DNA]</scope>
    <source>
        <strain evidence="5 6">KIS18-7</strain>
    </source>
</reference>
<dbReference type="Pfam" id="PF00072">
    <property type="entry name" value="Response_reg"/>
    <property type="match status" value="1"/>
</dbReference>
<dbReference type="InterPro" id="IPR039420">
    <property type="entry name" value="WalR-like"/>
</dbReference>
<evidence type="ECO:0000259" key="3">
    <source>
        <dbReference type="PROSITE" id="PS50043"/>
    </source>
</evidence>
<dbReference type="GO" id="GO:0003677">
    <property type="term" value="F:DNA binding"/>
    <property type="evidence" value="ECO:0007669"/>
    <property type="project" value="UniProtKB-KW"/>
</dbReference>
<dbReference type="InterPro" id="IPR036388">
    <property type="entry name" value="WH-like_DNA-bd_sf"/>
</dbReference>
<gene>
    <name evidence="5" type="ORF">EFL95_14905</name>
</gene>
<protein>
    <submittedName>
        <fullName evidence="5">DNA-binding response regulator</fullName>
    </submittedName>
</protein>
<dbReference type="GO" id="GO:0006355">
    <property type="term" value="P:regulation of DNA-templated transcription"/>
    <property type="evidence" value="ECO:0007669"/>
    <property type="project" value="InterPro"/>
</dbReference>
<dbReference type="InterPro" id="IPR000792">
    <property type="entry name" value="Tscrpt_reg_LuxR_C"/>
</dbReference>
<keyword evidence="1 5" id="KW-0238">DNA-binding</keyword>
<feature type="modified residue" description="4-aspartylphosphate" evidence="2">
    <location>
        <position position="56"/>
    </location>
</feature>
<sequence length="220" mass="23110">MSRARVVIVDDHQLLAESVALALSALGVETAVFDLPRAASKLTSILALTPDLVLLDLDLGQGIAEGLALVAPLVDGGCRVLVVTAWMDPEAIGAALADGAVGVVDKSAPLEHLIAVATACAQGVYSVPRAEKRRIDDAARRQRTSRERELAPFAMLTLREAEVLRCLIRGENVAGIAGRAHVSEATVRSQVRGILTKLDVASQLSAVALARRVGWSAPSE</sequence>
<keyword evidence="6" id="KW-1185">Reference proteome</keyword>
<dbReference type="SUPFAM" id="SSF46894">
    <property type="entry name" value="C-terminal effector domain of the bipartite response regulators"/>
    <property type="match status" value="1"/>
</dbReference>
<dbReference type="PANTHER" id="PTHR43214">
    <property type="entry name" value="TWO-COMPONENT RESPONSE REGULATOR"/>
    <property type="match status" value="1"/>
</dbReference>
<dbReference type="Pfam" id="PF00196">
    <property type="entry name" value="GerE"/>
    <property type="match status" value="1"/>
</dbReference>
<dbReference type="Gene3D" id="3.40.50.2300">
    <property type="match status" value="1"/>
</dbReference>
<dbReference type="Proteomes" id="UP000277094">
    <property type="component" value="Unassembled WGS sequence"/>
</dbReference>
<feature type="domain" description="HTH luxR-type" evidence="3">
    <location>
        <begin position="149"/>
        <end position="214"/>
    </location>
</feature>
<dbReference type="Gene3D" id="1.10.10.10">
    <property type="entry name" value="Winged helix-like DNA-binding domain superfamily/Winged helix DNA-binding domain"/>
    <property type="match status" value="1"/>
</dbReference>
<organism evidence="5 6">
    <name type="scientific">Nocardioides marmorisolisilvae</name>
    <dbReference type="NCBI Taxonomy" id="1542737"/>
    <lineage>
        <taxon>Bacteria</taxon>
        <taxon>Bacillati</taxon>
        <taxon>Actinomycetota</taxon>
        <taxon>Actinomycetes</taxon>
        <taxon>Propionibacteriales</taxon>
        <taxon>Nocardioidaceae</taxon>
        <taxon>Nocardioides</taxon>
    </lineage>
</organism>
<evidence type="ECO:0000313" key="6">
    <source>
        <dbReference type="Proteomes" id="UP000277094"/>
    </source>
</evidence>
<feature type="domain" description="Response regulatory" evidence="4">
    <location>
        <begin position="5"/>
        <end position="121"/>
    </location>
</feature>
<name>A0A3N0DX39_9ACTN</name>